<organism evidence="1 2">
    <name type="scientific">Colletotrichum orchidophilum</name>
    <dbReference type="NCBI Taxonomy" id="1209926"/>
    <lineage>
        <taxon>Eukaryota</taxon>
        <taxon>Fungi</taxon>
        <taxon>Dikarya</taxon>
        <taxon>Ascomycota</taxon>
        <taxon>Pezizomycotina</taxon>
        <taxon>Sordariomycetes</taxon>
        <taxon>Hypocreomycetidae</taxon>
        <taxon>Glomerellales</taxon>
        <taxon>Glomerellaceae</taxon>
        <taxon>Colletotrichum</taxon>
    </lineage>
</organism>
<dbReference type="GeneID" id="34565882"/>
<protein>
    <submittedName>
        <fullName evidence="1">Uncharacterized protein</fullName>
    </submittedName>
</protein>
<comment type="caution">
    <text evidence="1">The sequence shown here is derived from an EMBL/GenBank/DDBJ whole genome shotgun (WGS) entry which is preliminary data.</text>
</comment>
<evidence type="ECO:0000313" key="1">
    <source>
        <dbReference type="EMBL" id="OHE91966.1"/>
    </source>
</evidence>
<name>A0A1G4AS78_9PEZI</name>
<reference evidence="1 2" key="1">
    <citation type="submission" date="2016-09" db="EMBL/GenBank/DDBJ databases">
        <authorList>
            <person name="Capua I."/>
            <person name="De Benedictis P."/>
            <person name="Joannis T."/>
            <person name="Lombin L.H."/>
            <person name="Cattoli G."/>
        </authorList>
    </citation>
    <scope>NUCLEOTIDE SEQUENCE [LARGE SCALE GENOMIC DNA]</scope>
    <source>
        <strain evidence="1 2">IMI 309357</strain>
    </source>
</reference>
<gene>
    <name evidence="1" type="ORF">CORC01_12754</name>
</gene>
<sequence length="123" mass="13063">MHRGRRSPKTSPRTLSGLVVCRGEPASTLCITALSLAFSKGPMERGCSRKNAHVIEETTQLALPITPTSTSGSVTAAFVETQRLFETSKQHMLPLKGKMIPLAALVSEKSAHGRGACSGTAWS</sequence>
<dbReference type="AlphaFoldDB" id="A0A1G4AS78"/>
<keyword evidence="2" id="KW-1185">Reference proteome</keyword>
<proteinExistence type="predicted"/>
<dbReference type="Proteomes" id="UP000176998">
    <property type="component" value="Unassembled WGS sequence"/>
</dbReference>
<dbReference type="RefSeq" id="XP_022469138.1">
    <property type="nucleotide sequence ID" value="XM_022624372.1"/>
</dbReference>
<accession>A0A1G4AS78</accession>
<evidence type="ECO:0000313" key="2">
    <source>
        <dbReference type="Proteomes" id="UP000176998"/>
    </source>
</evidence>
<dbReference type="EMBL" id="MJBS01000164">
    <property type="protein sequence ID" value="OHE91966.1"/>
    <property type="molecule type" value="Genomic_DNA"/>
</dbReference>